<dbReference type="AlphaFoldDB" id="A0A074L4B0"/>
<dbReference type="EMBL" id="JMIH01000014">
    <property type="protein sequence ID" value="KEO74668.1"/>
    <property type="molecule type" value="Genomic_DNA"/>
</dbReference>
<evidence type="ECO:0008006" key="4">
    <source>
        <dbReference type="Google" id="ProtNLM"/>
    </source>
</evidence>
<dbReference type="OrthoDB" id="882993at2"/>
<organism evidence="2 3">
    <name type="scientific">Anditalea andensis</name>
    <dbReference type="NCBI Taxonomy" id="1048983"/>
    <lineage>
        <taxon>Bacteria</taxon>
        <taxon>Pseudomonadati</taxon>
        <taxon>Bacteroidota</taxon>
        <taxon>Cytophagia</taxon>
        <taxon>Cytophagales</taxon>
        <taxon>Cytophagaceae</taxon>
        <taxon>Anditalea</taxon>
    </lineage>
</organism>
<protein>
    <recommendedName>
        <fullName evidence="4">Lipocalin-like domain-containing protein</fullName>
    </recommendedName>
</protein>
<dbReference type="RefSeq" id="WP_035070730.1">
    <property type="nucleotide sequence ID" value="NZ_JMIH01000014.1"/>
</dbReference>
<dbReference type="STRING" id="1048983.EL17_03045"/>
<keyword evidence="1" id="KW-0732">Signal</keyword>
<reference evidence="2 3" key="1">
    <citation type="submission" date="2014-04" db="EMBL/GenBank/DDBJ databases">
        <title>Characterization and application of a salt tolerant electro-active bacterium.</title>
        <authorList>
            <person name="Yang L."/>
            <person name="Wei S."/>
            <person name="Tay Q.X.M."/>
        </authorList>
    </citation>
    <scope>NUCLEOTIDE SEQUENCE [LARGE SCALE GENOMIC DNA]</scope>
    <source>
        <strain evidence="2 3">LY1</strain>
    </source>
</reference>
<name>A0A074L4B0_9BACT</name>
<evidence type="ECO:0000256" key="1">
    <source>
        <dbReference type="SAM" id="SignalP"/>
    </source>
</evidence>
<proteinExistence type="predicted"/>
<sequence>MKNRYLSAFVVLFSAICFSCNSDETPDQGMEGTWELAEIRSHWTQDILTGDDMYIWESYTFYPYGTFIKHRLGTELEYHASGTFNFTDSARTTEGYENVRFILELKFDENVSSDIVYGCNMSPQESNSYDEELKETMYLMDDGFLRNWGCHRTADIDWFVYSKN</sequence>
<gene>
    <name evidence="2" type="ORF">EL17_03045</name>
</gene>
<feature type="chain" id="PRO_5001695688" description="Lipocalin-like domain-containing protein" evidence="1">
    <location>
        <begin position="23"/>
        <end position="164"/>
    </location>
</feature>
<dbReference type="Proteomes" id="UP000027821">
    <property type="component" value="Unassembled WGS sequence"/>
</dbReference>
<evidence type="ECO:0000313" key="3">
    <source>
        <dbReference type="Proteomes" id="UP000027821"/>
    </source>
</evidence>
<evidence type="ECO:0000313" key="2">
    <source>
        <dbReference type="EMBL" id="KEO74668.1"/>
    </source>
</evidence>
<accession>A0A074L4B0</accession>
<comment type="caution">
    <text evidence="2">The sequence shown here is derived from an EMBL/GenBank/DDBJ whole genome shotgun (WGS) entry which is preliminary data.</text>
</comment>
<feature type="signal peptide" evidence="1">
    <location>
        <begin position="1"/>
        <end position="22"/>
    </location>
</feature>
<keyword evidence="3" id="KW-1185">Reference proteome</keyword>